<sequence>HTKNSYEAFKKSVKWLKTNGYIVLGLYNKIGRFRTFFRKWMYKIFGEKYLLIFDPVLRKINKKSKRKINAWVKDQYNHPLERSHTFDEVLKWFKEENIEFINSLPQSTIFEKTNREEVFINLFQKEKKGNFFERILSQIFMIFQHEGSEGGLFIFIGKKCS</sequence>
<dbReference type="EMBL" id="UINC01232117">
    <property type="protein sequence ID" value="SVE64947.1"/>
    <property type="molecule type" value="Genomic_DNA"/>
</dbReference>
<proteinExistence type="predicted"/>
<dbReference type="InterPro" id="IPR029063">
    <property type="entry name" value="SAM-dependent_MTases_sf"/>
</dbReference>
<reference evidence="1" key="1">
    <citation type="submission" date="2018-05" db="EMBL/GenBank/DDBJ databases">
        <authorList>
            <person name="Lanie J.A."/>
            <person name="Ng W.-L."/>
            <person name="Kazmierczak K.M."/>
            <person name="Andrzejewski T.M."/>
            <person name="Davidsen T.M."/>
            <person name="Wayne K.J."/>
            <person name="Tettelin H."/>
            <person name="Glass J.I."/>
            <person name="Rusch D."/>
            <person name="Podicherti R."/>
            <person name="Tsui H.-C.T."/>
            <person name="Winkler M.E."/>
        </authorList>
    </citation>
    <scope>NUCLEOTIDE SEQUENCE</scope>
</reference>
<dbReference type="AlphaFoldDB" id="A0A383F752"/>
<evidence type="ECO:0000313" key="1">
    <source>
        <dbReference type="EMBL" id="SVE64947.1"/>
    </source>
</evidence>
<feature type="non-terminal residue" evidence="1">
    <location>
        <position position="1"/>
    </location>
</feature>
<gene>
    <name evidence="1" type="ORF">METZ01_LOCUS517801</name>
</gene>
<protein>
    <submittedName>
        <fullName evidence="1">Uncharacterized protein</fullName>
    </submittedName>
</protein>
<organism evidence="1">
    <name type="scientific">marine metagenome</name>
    <dbReference type="NCBI Taxonomy" id="408172"/>
    <lineage>
        <taxon>unclassified sequences</taxon>
        <taxon>metagenomes</taxon>
        <taxon>ecological metagenomes</taxon>
    </lineage>
</organism>
<name>A0A383F752_9ZZZZ</name>
<dbReference type="SUPFAM" id="SSF53335">
    <property type="entry name" value="S-adenosyl-L-methionine-dependent methyltransferases"/>
    <property type="match status" value="1"/>
</dbReference>
<accession>A0A383F752</accession>